<dbReference type="Proteomes" id="UP001159427">
    <property type="component" value="Unassembled WGS sequence"/>
</dbReference>
<keyword evidence="4" id="KW-1185">Reference proteome</keyword>
<comment type="caution">
    <text evidence="3">The sequence shown here is derived from an EMBL/GenBank/DDBJ whole genome shotgun (WGS) entry which is preliminary data.</text>
</comment>
<keyword evidence="2" id="KW-0732">Signal</keyword>
<evidence type="ECO:0000313" key="4">
    <source>
        <dbReference type="Proteomes" id="UP001159427"/>
    </source>
</evidence>
<sequence>MKSGYLVACFVAVALTTIATQGDAQNSTNPPPPPENSTNPAPAQQSLVRPVLPHPHGCDCKGECKKLRHGQVPYKLADIHNYLSYENYPILCRSASSNYYGKPPKKYVCKQTFDCCRWCNAFFYKCLKVY</sequence>
<accession>A0ABN8QAF4</accession>
<reference evidence="3 4" key="1">
    <citation type="submission" date="2022-05" db="EMBL/GenBank/DDBJ databases">
        <authorList>
            <consortium name="Genoscope - CEA"/>
            <person name="William W."/>
        </authorList>
    </citation>
    <scope>NUCLEOTIDE SEQUENCE [LARGE SCALE GENOMIC DNA]</scope>
</reference>
<evidence type="ECO:0000313" key="3">
    <source>
        <dbReference type="EMBL" id="CAH3160625.1"/>
    </source>
</evidence>
<protein>
    <recommendedName>
        <fullName evidence="5">Secreted protein</fullName>
    </recommendedName>
</protein>
<proteinExistence type="predicted"/>
<feature type="signal peptide" evidence="2">
    <location>
        <begin position="1"/>
        <end position="24"/>
    </location>
</feature>
<dbReference type="EMBL" id="CALNXI010001219">
    <property type="protein sequence ID" value="CAH3160625.1"/>
    <property type="molecule type" value="Genomic_DNA"/>
</dbReference>
<organism evidence="3 4">
    <name type="scientific">Porites evermanni</name>
    <dbReference type="NCBI Taxonomy" id="104178"/>
    <lineage>
        <taxon>Eukaryota</taxon>
        <taxon>Metazoa</taxon>
        <taxon>Cnidaria</taxon>
        <taxon>Anthozoa</taxon>
        <taxon>Hexacorallia</taxon>
        <taxon>Scleractinia</taxon>
        <taxon>Fungiina</taxon>
        <taxon>Poritidae</taxon>
        <taxon>Porites</taxon>
    </lineage>
</organism>
<feature type="non-terminal residue" evidence="3">
    <location>
        <position position="130"/>
    </location>
</feature>
<evidence type="ECO:0000256" key="1">
    <source>
        <dbReference type="SAM" id="MobiDB-lite"/>
    </source>
</evidence>
<evidence type="ECO:0000256" key="2">
    <source>
        <dbReference type="SAM" id="SignalP"/>
    </source>
</evidence>
<feature type="region of interest" description="Disordered" evidence="1">
    <location>
        <begin position="22"/>
        <end position="46"/>
    </location>
</feature>
<name>A0ABN8QAF4_9CNID</name>
<evidence type="ECO:0008006" key="5">
    <source>
        <dbReference type="Google" id="ProtNLM"/>
    </source>
</evidence>
<feature type="chain" id="PRO_5046576433" description="Secreted protein" evidence="2">
    <location>
        <begin position="25"/>
        <end position="130"/>
    </location>
</feature>
<gene>
    <name evidence="3" type="ORF">PEVE_00003646</name>
</gene>